<accession>A0AAD3H742</accession>
<reference evidence="2 3" key="1">
    <citation type="journal article" date="2021" name="Sci. Rep.">
        <title>The genome of the diatom Chaetoceros tenuissimus carries an ancient integrated fragment of an extant virus.</title>
        <authorList>
            <person name="Hongo Y."/>
            <person name="Kimura K."/>
            <person name="Takaki Y."/>
            <person name="Yoshida Y."/>
            <person name="Baba S."/>
            <person name="Kobayashi G."/>
            <person name="Nagasaki K."/>
            <person name="Hano T."/>
            <person name="Tomaru Y."/>
        </authorList>
    </citation>
    <scope>NUCLEOTIDE SEQUENCE [LARGE SCALE GENOMIC DNA]</scope>
    <source>
        <strain evidence="2 3">NIES-3715</strain>
    </source>
</reference>
<organism evidence="2 3">
    <name type="scientific">Chaetoceros tenuissimus</name>
    <dbReference type="NCBI Taxonomy" id="426638"/>
    <lineage>
        <taxon>Eukaryota</taxon>
        <taxon>Sar</taxon>
        <taxon>Stramenopiles</taxon>
        <taxon>Ochrophyta</taxon>
        <taxon>Bacillariophyta</taxon>
        <taxon>Coscinodiscophyceae</taxon>
        <taxon>Chaetocerotophycidae</taxon>
        <taxon>Chaetocerotales</taxon>
        <taxon>Chaetocerotaceae</taxon>
        <taxon>Chaetoceros</taxon>
    </lineage>
</organism>
<feature type="compositionally biased region" description="Basic and acidic residues" evidence="1">
    <location>
        <begin position="251"/>
        <end position="283"/>
    </location>
</feature>
<comment type="caution">
    <text evidence="2">The sequence shown here is derived from an EMBL/GenBank/DDBJ whole genome shotgun (WGS) entry which is preliminary data.</text>
</comment>
<dbReference type="Proteomes" id="UP001054902">
    <property type="component" value="Unassembled WGS sequence"/>
</dbReference>
<name>A0AAD3H742_9STRA</name>
<feature type="compositionally biased region" description="Polar residues" evidence="1">
    <location>
        <begin position="444"/>
        <end position="472"/>
    </location>
</feature>
<evidence type="ECO:0000256" key="1">
    <source>
        <dbReference type="SAM" id="MobiDB-lite"/>
    </source>
</evidence>
<feature type="compositionally biased region" description="Polar residues" evidence="1">
    <location>
        <begin position="892"/>
        <end position="915"/>
    </location>
</feature>
<evidence type="ECO:0000313" key="2">
    <source>
        <dbReference type="EMBL" id="GFH52850.1"/>
    </source>
</evidence>
<evidence type="ECO:0000313" key="3">
    <source>
        <dbReference type="Proteomes" id="UP001054902"/>
    </source>
</evidence>
<feature type="region of interest" description="Disordered" evidence="1">
    <location>
        <begin position="248"/>
        <end position="283"/>
    </location>
</feature>
<gene>
    <name evidence="2" type="ORF">CTEN210_09326</name>
</gene>
<protein>
    <submittedName>
        <fullName evidence="2">Uncharacterized protein</fullName>
    </submittedName>
</protein>
<sequence>MQYKDALGSVLDALSSADLKKSSPGELNEASPKTVEQTENGKTAPSLEDVLATKGDVVRLSCPSLGLKNFDERSFASSVVKNVIDAGNLIPTKTSGGDKKASMKRAEDMMKQMDEKMKFDLTKKDGDEDARVVGVDQVLKVIGENLAGTVKTLFHHQISTLMAKLIRKSIAQNKGKISDATAKFLAGSRITKDKLETEETDNDKVVSYLEHWKPPEKSAKKSKKLFSSEEDDTMAAAKSLCGIGVKNFTQNDDKGEKKGNDARHKVASENEKKGEGEEAPVKVSSENKDTLGHVAKIKSIYETPPAVKAEVYEHSKFHSNRNLNISVDKSSTHFRLNDLMDNSDSSKSEKCSLPLTLSVSISVSVSGEKYQIEVKTLGTITGIFQDESAKLSDVAIDLDGKVFFQSIVRQINNTIKGFLLKQSVAQKNKPIKKRKSYTSALRRGSSTRSNNSDENFQQRRTSFSASVKQSPNGRRPSKRDRMSLDQQGMSPMRPAQRARLSGLNSFQEAAQIVQQQEELNSRRRSDSIPRFSGVSHLDMDAMFRLQPNHHGMSEYESTLERMRAEYQNEIAMNMNGAMMSAHRENALTNLRNSLPGNTNNFGNSMAAAAEAVRLAEAENKLNTLNSNANIDATISELRRRSSAGGHFNSSMGQNAQEAARLAEIEAALHNYGGYNSQAQDAFRLAEVENAMRRQSALSRSSITGAEDAIRLAEMEQALRRGSRSGMNSMRAAAEAVQRAEMEQSLGRRSASESMNAAAEAVRIAEMEAERRRRSSLTEAMRLVEMDAMRRSSAGTSMHAAAEAVRLAEMDVFGNQRRFSSNADVMHNESMDNLASLMRRSTGPQGSMAAAAEAVRMSELGGWNGGGQGNSMSIMSEAARLAEMENELTRQLMGSNQGGRNDYRNGNQMNPGTFGNSGRRVSFVTQARMQNEMGGFQR</sequence>
<feature type="region of interest" description="Disordered" evidence="1">
    <location>
        <begin position="513"/>
        <end position="532"/>
    </location>
</feature>
<dbReference type="AlphaFoldDB" id="A0AAD3H742"/>
<proteinExistence type="predicted"/>
<dbReference type="EMBL" id="BLLK01000046">
    <property type="protein sequence ID" value="GFH52850.1"/>
    <property type="molecule type" value="Genomic_DNA"/>
</dbReference>
<feature type="compositionally biased region" description="Polar residues" evidence="1">
    <location>
        <begin position="34"/>
        <end position="43"/>
    </location>
</feature>
<feature type="region of interest" description="Disordered" evidence="1">
    <location>
        <begin position="892"/>
        <end position="917"/>
    </location>
</feature>
<keyword evidence="3" id="KW-1185">Reference proteome</keyword>
<feature type="region of interest" description="Disordered" evidence="1">
    <location>
        <begin position="18"/>
        <end position="44"/>
    </location>
</feature>
<feature type="region of interest" description="Disordered" evidence="1">
    <location>
        <begin position="429"/>
        <end position="503"/>
    </location>
</feature>